<reference evidence="2" key="1">
    <citation type="submission" date="2016-10" db="EMBL/GenBank/DDBJ databases">
        <authorList>
            <person name="Varghese N."/>
            <person name="Submissions S."/>
        </authorList>
    </citation>
    <scope>NUCLEOTIDE SEQUENCE [LARGE SCALE GENOMIC DNA]</scope>
    <source>
        <strain evidence="2">CGMCC 1.3703</strain>
    </source>
</reference>
<dbReference type="Proteomes" id="UP000198860">
    <property type="component" value="Unassembled WGS sequence"/>
</dbReference>
<dbReference type="AlphaFoldDB" id="A0A1H0H1Q3"/>
<protein>
    <submittedName>
        <fullName evidence="1">Uncharacterized protein</fullName>
    </submittedName>
</protein>
<gene>
    <name evidence="1" type="ORF">SAMN05421677_10317</name>
</gene>
<evidence type="ECO:0000313" key="2">
    <source>
        <dbReference type="Proteomes" id="UP000198860"/>
    </source>
</evidence>
<dbReference type="STRING" id="240303.SAMN05421677_10317"/>
<organism evidence="1 2">
    <name type="scientific">Halobacillus aidingensis</name>
    <dbReference type="NCBI Taxonomy" id="240303"/>
    <lineage>
        <taxon>Bacteria</taxon>
        <taxon>Bacillati</taxon>
        <taxon>Bacillota</taxon>
        <taxon>Bacilli</taxon>
        <taxon>Bacillales</taxon>
        <taxon>Bacillaceae</taxon>
        <taxon>Halobacillus</taxon>
    </lineage>
</organism>
<proteinExistence type="predicted"/>
<keyword evidence="2" id="KW-1185">Reference proteome</keyword>
<sequence>MTKHTIHNHPYMRGSEINFQSSKNEMMGKQYPLLSDTISPGLLSR</sequence>
<name>A0A1H0H1Q3_HALAD</name>
<accession>A0A1H0H1Q3</accession>
<dbReference type="EMBL" id="FNIZ01000003">
    <property type="protein sequence ID" value="SDO12984.1"/>
    <property type="molecule type" value="Genomic_DNA"/>
</dbReference>
<evidence type="ECO:0000313" key="1">
    <source>
        <dbReference type="EMBL" id="SDO12984.1"/>
    </source>
</evidence>